<dbReference type="SUPFAM" id="SSF52218">
    <property type="entry name" value="Flavoproteins"/>
    <property type="match status" value="1"/>
</dbReference>
<dbReference type="Pfam" id="PF03358">
    <property type="entry name" value="FMN_red"/>
    <property type="match status" value="1"/>
</dbReference>
<dbReference type="Proteomes" id="UP000186132">
    <property type="component" value="Unassembled WGS sequence"/>
</dbReference>
<protein>
    <submittedName>
        <fullName evidence="2">NADPH-dependent FMN reductase</fullName>
    </submittedName>
</protein>
<reference evidence="2 3" key="1">
    <citation type="submission" date="2016-11" db="EMBL/GenBank/DDBJ databases">
        <authorList>
            <person name="Jaros S."/>
            <person name="Januszkiewicz K."/>
            <person name="Wedrychowicz H."/>
        </authorList>
    </citation>
    <scope>NUCLEOTIDE SEQUENCE [LARGE SCALE GENOMIC DNA]</scope>
    <source>
        <strain evidence="2 3">DSM 45627</strain>
    </source>
</reference>
<dbReference type="OrthoDB" id="5736081at2"/>
<gene>
    <name evidence="2" type="ORF">SAMN05443575_4222</name>
</gene>
<dbReference type="AlphaFoldDB" id="A0A1M5UHS4"/>
<name>A0A1M5UHS4_9ACTN</name>
<accession>A0A1M5UHS4</accession>
<evidence type="ECO:0000313" key="3">
    <source>
        <dbReference type="Proteomes" id="UP000186132"/>
    </source>
</evidence>
<evidence type="ECO:0000259" key="1">
    <source>
        <dbReference type="Pfam" id="PF03358"/>
    </source>
</evidence>
<dbReference type="InterPro" id="IPR029039">
    <property type="entry name" value="Flavoprotein-like_sf"/>
</dbReference>
<sequence>MAVLLVVHHTASPGMHELLEAVLAGTRAEGIEGVEVRTRAALVASPVDVLAADGFLLGTPANIGYLSGALKHFFDGIYYPTMTEKPGAPYGLWVHGNDGTQGAVRAAESITKALGWQQVHKPVEITGGAGKDARAACFELGGTVAAALMA</sequence>
<evidence type="ECO:0000313" key="2">
    <source>
        <dbReference type="EMBL" id="SHH62376.1"/>
    </source>
</evidence>
<feature type="domain" description="NADPH-dependent FMN reductase-like" evidence="1">
    <location>
        <begin position="49"/>
        <end position="121"/>
    </location>
</feature>
<proteinExistence type="predicted"/>
<dbReference type="GO" id="GO:0016491">
    <property type="term" value="F:oxidoreductase activity"/>
    <property type="evidence" value="ECO:0007669"/>
    <property type="project" value="InterPro"/>
</dbReference>
<dbReference type="EMBL" id="FQVU01000008">
    <property type="protein sequence ID" value="SHH62376.1"/>
    <property type="molecule type" value="Genomic_DNA"/>
</dbReference>
<dbReference type="RefSeq" id="WP_073392421.1">
    <property type="nucleotide sequence ID" value="NZ_FQVU01000008.1"/>
</dbReference>
<dbReference type="InterPro" id="IPR005025">
    <property type="entry name" value="FMN_Rdtase-like_dom"/>
</dbReference>
<dbReference type="Gene3D" id="3.40.50.360">
    <property type="match status" value="1"/>
</dbReference>
<organism evidence="2 3">
    <name type="scientific">Jatrophihabitans endophyticus</name>
    <dbReference type="NCBI Taxonomy" id="1206085"/>
    <lineage>
        <taxon>Bacteria</taxon>
        <taxon>Bacillati</taxon>
        <taxon>Actinomycetota</taxon>
        <taxon>Actinomycetes</taxon>
        <taxon>Jatrophihabitantales</taxon>
        <taxon>Jatrophihabitantaceae</taxon>
        <taxon>Jatrophihabitans</taxon>
    </lineage>
</organism>
<dbReference type="STRING" id="1206085.SAMN05443575_4222"/>
<keyword evidence="3" id="KW-1185">Reference proteome</keyword>